<accession>A0ABT8JVU1</accession>
<name>A0ABT8JVU1_9BACL</name>
<feature type="transmembrane region" description="Helical" evidence="1">
    <location>
        <begin position="204"/>
        <end position="226"/>
    </location>
</feature>
<sequence length="352" mass="40775">MKYFLFECKKMLKKKSIWVAIILSVVAMAVFYFFNYSVAERVHKTRMLDLETSQIDFPEKLAKDRIALEEAKKAGDSAKVLDLERGISIYEKMLEEKKFQWNNIIDGNWAAISEKQYEQLNYFAVTSKSQNFPVHSIMDQHVSMFTVRASAEERRLVAEIGVEPFVQWDYYAPYHPTAYDNHDGKVLEMWELGTKRYGKQGFYFLYQIIPAFIIPFIILIGCFVFGNNVSSEATKKKRGLNLYAVLPLKRGQLFFSKYFSGLVFTVVFVVFILCVPLISSLFTSGVGSLQYPVLVYDGPIESPFGFESTILNEWTDEFHFITLGEYFSTVLLLTVVLIVFMFSIYYLLSLFF</sequence>
<organism evidence="2 3">
    <name type="scientific">Sporosarcina highlanderae</name>
    <dbReference type="NCBI Taxonomy" id="3035916"/>
    <lineage>
        <taxon>Bacteria</taxon>
        <taxon>Bacillati</taxon>
        <taxon>Bacillota</taxon>
        <taxon>Bacilli</taxon>
        <taxon>Bacillales</taxon>
        <taxon>Caryophanaceae</taxon>
        <taxon>Sporosarcina</taxon>
    </lineage>
</organism>
<feature type="transmembrane region" description="Helical" evidence="1">
    <location>
        <begin position="16"/>
        <end position="34"/>
    </location>
</feature>
<evidence type="ECO:0000256" key="1">
    <source>
        <dbReference type="SAM" id="Phobius"/>
    </source>
</evidence>
<feature type="transmembrane region" description="Helical" evidence="1">
    <location>
        <begin position="326"/>
        <end position="348"/>
    </location>
</feature>
<feature type="transmembrane region" description="Helical" evidence="1">
    <location>
        <begin position="258"/>
        <end position="282"/>
    </location>
</feature>
<evidence type="ECO:0000313" key="3">
    <source>
        <dbReference type="Proteomes" id="UP001175097"/>
    </source>
</evidence>
<keyword evidence="1" id="KW-1133">Transmembrane helix</keyword>
<keyword evidence="3" id="KW-1185">Reference proteome</keyword>
<dbReference type="EMBL" id="JAROCC010000011">
    <property type="protein sequence ID" value="MDN4608477.1"/>
    <property type="molecule type" value="Genomic_DNA"/>
</dbReference>
<gene>
    <name evidence="2" type="ORF">P5G49_13450</name>
</gene>
<proteinExistence type="predicted"/>
<dbReference type="Proteomes" id="UP001175097">
    <property type="component" value="Unassembled WGS sequence"/>
</dbReference>
<keyword evidence="1" id="KW-0812">Transmembrane</keyword>
<reference evidence="2" key="1">
    <citation type="submission" date="2023-03" db="EMBL/GenBank/DDBJ databases">
        <title>MT1 and MT2 Draft Genomes of Novel Species.</title>
        <authorList>
            <person name="Venkateswaran K."/>
        </authorList>
    </citation>
    <scope>NUCLEOTIDE SEQUENCE</scope>
    <source>
        <strain evidence="2">F6_3S_P_2</strain>
    </source>
</reference>
<protein>
    <submittedName>
        <fullName evidence="2">ABC transporter permease</fullName>
    </submittedName>
</protein>
<comment type="caution">
    <text evidence="2">The sequence shown here is derived from an EMBL/GenBank/DDBJ whole genome shotgun (WGS) entry which is preliminary data.</text>
</comment>
<keyword evidence="1" id="KW-0472">Membrane</keyword>
<evidence type="ECO:0000313" key="2">
    <source>
        <dbReference type="EMBL" id="MDN4608477.1"/>
    </source>
</evidence>
<dbReference type="RefSeq" id="WP_301244562.1">
    <property type="nucleotide sequence ID" value="NZ_JAROCC010000011.1"/>
</dbReference>